<keyword evidence="6 13" id="KW-1133">Transmembrane helix</keyword>
<comment type="similarity">
    <text evidence="1 13 14">Belongs to the ATPase B chain family.</text>
</comment>
<keyword evidence="7 13" id="KW-0406">Ion transport</keyword>
<dbReference type="EMBL" id="SRMO01000084">
    <property type="protein sequence ID" value="TGG90996.1"/>
    <property type="molecule type" value="Genomic_DNA"/>
</dbReference>
<keyword evidence="2 13" id="KW-0813">Transport</keyword>
<evidence type="ECO:0000256" key="15">
    <source>
        <dbReference type="SAM" id="Coils"/>
    </source>
</evidence>
<dbReference type="AlphaFoldDB" id="A0A524RLS7"/>
<comment type="function">
    <text evidence="11 13">F(1)F(0) ATP synthase produces ATP from ADP in the presence of a proton or sodium gradient. F-type ATPases consist of two structural domains, F(1) containing the extramembraneous catalytic core and F(0) containing the membrane proton channel, linked together by a central stalk and a peripheral stalk. During catalysis, ATP synthesis in the catalytic domain of F(1) is coupled via a rotary mechanism of the central stalk subunits to proton translocation.</text>
</comment>
<dbReference type="InterPro" id="IPR002146">
    <property type="entry name" value="ATP_synth_b/b'su_bac/chlpt"/>
</dbReference>
<dbReference type="PANTHER" id="PTHR33445">
    <property type="entry name" value="ATP SYNTHASE SUBUNIT B', CHLOROPLASTIC"/>
    <property type="match status" value="1"/>
</dbReference>
<evidence type="ECO:0000256" key="2">
    <source>
        <dbReference type="ARBA" id="ARBA00022448"/>
    </source>
</evidence>
<evidence type="ECO:0000256" key="13">
    <source>
        <dbReference type="HAMAP-Rule" id="MF_01399"/>
    </source>
</evidence>
<dbReference type="InterPro" id="IPR050059">
    <property type="entry name" value="ATP_synthase_B_chain"/>
</dbReference>
<comment type="caution">
    <text evidence="16">The sequence shown here is derived from an EMBL/GenBank/DDBJ whole genome shotgun (WGS) entry which is preliminary data.</text>
</comment>
<keyword evidence="10 13" id="KW-0066">ATP synthesis</keyword>
<keyword evidence="15" id="KW-0175">Coiled coil</keyword>
<evidence type="ECO:0000256" key="7">
    <source>
        <dbReference type="ARBA" id="ARBA00023065"/>
    </source>
</evidence>
<keyword evidence="4 13" id="KW-0812">Transmembrane</keyword>
<dbReference type="GO" id="GO:0046961">
    <property type="term" value="F:proton-transporting ATPase activity, rotational mechanism"/>
    <property type="evidence" value="ECO:0007669"/>
    <property type="project" value="TreeGrafter"/>
</dbReference>
<evidence type="ECO:0000256" key="3">
    <source>
        <dbReference type="ARBA" id="ARBA00022547"/>
    </source>
</evidence>
<evidence type="ECO:0000256" key="11">
    <source>
        <dbReference type="ARBA" id="ARBA00025198"/>
    </source>
</evidence>
<feature type="transmembrane region" description="Helical" evidence="13">
    <location>
        <begin position="23"/>
        <end position="44"/>
    </location>
</feature>
<evidence type="ECO:0000256" key="5">
    <source>
        <dbReference type="ARBA" id="ARBA00022781"/>
    </source>
</evidence>
<keyword evidence="8 13" id="KW-0793">Thylakoid</keyword>
<dbReference type="GO" id="GO:0046933">
    <property type="term" value="F:proton-transporting ATP synthase activity, rotational mechanism"/>
    <property type="evidence" value="ECO:0007669"/>
    <property type="project" value="UniProtKB-UniRule"/>
</dbReference>
<dbReference type="InterPro" id="IPR034679">
    <property type="entry name" value="ATP_synth_b"/>
</dbReference>
<keyword evidence="9 13" id="KW-0472">Membrane</keyword>
<dbReference type="HAMAP" id="MF_01399">
    <property type="entry name" value="ATP_synth_bprime"/>
    <property type="match status" value="1"/>
</dbReference>
<evidence type="ECO:0000313" key="16">
    <source>
        <dbReference type="EMBL" id="TGG90996.1"/>
    </source>
</evidence>
<dbReference type="SUPFAM" id="SSF81573">
    <property type="entry name" value="F1F0 ATP synthase subunit B, membrane domain"/>
    <property type="match status" value="1"/>
</dbReference>
<comment type="function">
    <text evidence="13">Component of the F(0) channel, it forms part of the peripheral stalk, linking F(1) to F(0). The b'-subunit is a diverged and duplicated form of b found in plants and photosynthetic bacteria.</text>
</comment>
<gene>
    <name evidence="13" type="primary">atpF2</name>
    <name evidence="13" type="synonym">atpG</name>
    <name evidence="16" type="ORF">ERJ67_09970</name>
</gene>
<feature type="coiled-coil region" evidence="15">
    <location>
        <begin position="62"/>
        <end position="140"/>
    </location>
</feature>
<dbReference type="Proteomes" id="UP000317990">
    <property type="component" value="Unassembled WGS sequence"/>
</dbReference>
<dbReference type="PANTHER" id="PTHR33445:SF2">
    <property type="entry name" value="ATP SYNTHASE SUBUNIT B', CHLOROPLASTIC"/>
    <property type="match status" value="1"/>
</dbReference>
<evidence type="ECO:0000256" key="14">
    <source>
        <dbReference type="RuleBase" id="RU003848"/>
    </source>
</evidence>
<dbReference type="InterPro" id="IPR028987">
    <property type="entry name" value="ATP_synth_B-like_membr_sf"/>
</dbReference>
<dbReference type="HAMAP" id="MF_01398">
    <property type="entry name" value="ATP_synth_b_bprime"/>
    <property type="match status" value="1"/>
</dbReference>
<evidence type="ECO:0000313" key="17">
    <source>
        <dbReference type="Proteomes" id="UP000317990"/>
    </source>
</evidence>
<proteinExistence type="inferred from homology"/>
<dbReference type="GO" id="GO:0031676">
    <property type="term" value="C:plasma membrane-derived thylakoid membrane"/>
    <property type="evidence" value="ECO:0007669"/>
    <property type="project" value="UniProtKB-SubCell"/>
</dbReference>
<organism evidence="16 17">
    <name type="scientific">Aphanocapsa feldmannii 277cV</name>
    <dbReference type="NCBI Taxonomy" id="2507553"/>
    <lineage>
        <taxon>Bacteria</taxon>
        <taxon>Bacillati</taxon>
        <taxon>Cyanobacteriota</taxon>
        <taxon>Cyanophyceae</taxon>
        <taxon>Oscillatoriophycideae</taxon>
        <taxon>Chroococcales</taxon>
        <taxon>Microcystaceae</taxon>
        <taxon>Aphanocapsa</taxon>
    </lineage>
</organism>
<evidence type="ECO:0000256" key="10">
    <source>
        <dbReference type="ARBA" id="ARBA00023310"/>
    </source>
</evidence>
<dbReference type="CDD" id="cd06503">
    <property type="entry name" value="ATP-synt_Fo_b"/>
    <property type="match status" value="1"/>
</dbReference>
<comment type="subunit">
    <text evidence="13">F-type ATPases have 2 components, F(1) - the catalytic core - and F(0) - the membrane proton channel. F(1) has five subunits: alpha(3), beta(3), gamma(1), delta(1), epsilon(1). F(0) has four main subunits: a(1), b(1), b'(1) and c(10-14). The alpha and beta chains form an alternating ring which encloses part of the gamma chain. F(1) is attached to F(0) by a central stalk formed by the gamma and epsilon chains, while a peripheral stalk is formed by the delta, b and b' chains.</text>
</comment>
<evidence type="ECO:0000256" key="6">
    <source>
        <dbReference type="ARBA" id="ARBA00022989"/>
    </source>
</evidence>
<evidence type="ECO:0000256" key="8">
    <source>
        <dbReference type="ARBA" id="ARBA00023078"/>
    </source>
</evidence>
<keyword evidence="5 13" id="KW-0375">Hydrogen ion transport</keyword>
<evidence type="ECO:0000256" key="9">
    <source>
        <dbReference type="ARBA" id="ARBA00023136"/>
    </source>
</evidence>
<protein>
    <recommendedName>
        <fullName evidence="13">ATP synthase subunit b'</fullName>
    </recommendedName>
    <alternativeName>
        <fullName evidence="13">ATP synthase F(0) sector subunit b'</fullName>
    </alternativeName>
    <alternativeName>
        <fullName evidence="13">ATPase subunit II</fullName>
    </alternativeName>
    <alternativeName>
        <fullName evidence="13">F-type ATPase subunit b'</fullName>
        <shortName evidence="13">F-ATPase subunit b'</shortName>
    </alternativeName>
</protein>
<evidence type="ECO:0000256" key="1">
    <source>
        <dbReference type="ARBA" id="ARBA00005513"/>
    </source>
</evidence>
<name>A0A524RLS7_9CHRO</name>
<dbReference type="GO" id="GO:0045259">
    <property type="term" value="C:proton-transporting ATP synthase complex"/>
    <property type="evidence" value="ECO:0007669"/>
    <property type="project" value="UniProtKB-KW"/>
</dbReference>
<accession>A0A524RLS7</accession>
<reference evidence="16 17" key="1">
    <citation type="journal article" date="2019" name="mSystems">
        <title>Life at home and on the roam: Genomic adaptions reflect the dual lifestyle of an intracellular, facultative symbiont.</title>
        <authorList>
            <person name="Burgsdorf I."/>
        </authorList>
    </citation>
    <scope>NUCLEOTIDE SEQUENCE [LARGE SCALE GENOMIC DNA]</scope>
    <source>
        <strain evidence="16">277cV</strain>
    </source>
</reference>
<dbReference type="GO" id="GO:0012505">
    <property type="term" value="C:endomembrane system"/>
    <property type="evidence" value="ECO:0007669"/>
    <property type="project" value="UniProtKB-SubCell"/>
</dbReference>
<comment type="subcellular location">
    <subcellularLocation>
        <location evidence="13">Cellular thylakoid membrane</location>
        <topology evidence="13">Single-pass membrane protein</topology>
    </subcellularLocation>
    <subcellularLocation>
        <location evidence="12">Endomembrane system</location>
        <topology evidence="12">Single-pass membrane protein</topology>
    </subcellularLocation>
</comment>
<keyword evidence="3 13" id="KW-0138">CF(0)</keyword>
<evidence type="ECO:0000256" key="4">
    <source>
        <dbReference type="ARBA" id="ARBA00022692"/>
    </source>
</evidence>
<dbReference type="NCBIfam" id="NF005607">
    <property type="entry name" value="PRK07353.1"/>
    <property type="match status" value="1"/>
</dbReference>
<dbReference type="Gene3D" id="1.20.5.2950">
    <property type="match status" value="1"/>
</dbReference>
<evidence type="ECO:0000256" key="12">
    <source>
        <dbReference type="ARBA" id="ARBA00037847"/>
    </source>
</evidence>
<sequence length="156" mass="17191">MTSWLSLAATAPPPEGGLFDLNATLPLMAVQVVILTFILNKLFFRPIGHAVENREGYVATSRSQAKERLAKVERLEAELKARLRDARQQAQTLIAEAEAEVRQLHREALGAAMAEANAVREAARRDIDKERASAAEVLEQNARDLGDLIVKRLLPA</sequence>
<dbReference type="Pfam" id="PF00430">
    <property type="entry name" value="ATP-synt_B"/>
    <property type="match status" value="1"/>
</dbReference>